<organism evidence="3 4">
    <name type="scientific">Roridomyces roridus</name>
    <dbReference type="NCBI Taxonomy" id="1738132"/>
    <lineage>
        <taxon>Eukaryota</taxon>
        <taxon>Fungi</taxon>
        <taxon>Dikarya</taxon>
        <taxon>Basidiomycota</taxon>
        <taxon>Agaricomycotina</taxon>
        <taxon>Agaricomycetes</taxon>
        <taxon>Agaricomycetidae</taxon>
        <taxon>Agaricales</taxon>
        <taxon>Marasmiineae</taxon>
        <taxon>Mycenaceae</taxon>
        <taxon>Roridomyces</taxon>
    </lineage>
</organism>
<gene>
    <name evidence="3" type="ORF">FB45DRAFT_949486</name>
</gene>
<reference evidence="3" key="1">
    <citation type="submission" date="2023-03" db="EMBL/GenBank/DDBJ databases">
        <title>Massive genome expansion in bonnet fungi (Mycena s.s.) driven by repeated elements and novel gene families across ecological guilds.</title>
        <authorList>
            <consortium name="Lawrence Berkeley National Laboratory"/>
            <person name="Harder C.B."/>
            <person name="Miyauchi S."/>
            <person name="Viragh M."/>
            <person name="Kuo A."/>
            <person name="Thoen E."/>
            <person name="Andreopoulos B."/>
            <person name="Lu D."/>
            <person name="Skrede I."/>
            <person name="Drula E."/>
            <person name="Henrissat B."/>
            <person name="Morin E."/>
            <person name="Kohler A."/>
            <person name="Barry K."/>
            <person name="LaButti K."/>
            <person name="Morin E."/>
            <person name="Salamov A."/>
            <person name="Lipzen A."/>
            <person name="Mereny Z."/>
            <person name="Hegedus B."/>
            <person name="Baldrian P."/>
            <person name="Stursova M."/>
            <person name="Weitz H."/>
            <person name="Taylor A."/>
            <person name="Grigoriev I.V."/>
            <person name="Nagy L.G."/>
            <person name="Martin F."/>
            <person name="Kauserud H."/>
        </authorList>
    </citation>
    <scope>NUCLEOTIDE SEQUENCE</scope>
    <source>
        <strain evidence="3">9284</strain>
    </source>
</reference>
<dbReference type="Gene3D" id="3.40.50.1000">
    <property type="entry name" value="HAD superfamily/HAD-like"/>
    <property type="match status" value="1"/>
</dbReference>
<sequence>MTSDLANVKALVFDVFGTTVDWHSSLVQELSALGKKHQFEGDWSGFAEAWRAGYAQHIQMVGTGGSGAHNIDQVHREILDKILATAEWKEFGTRLDNEERHNLNNVWHRLHGWPDATEGLYALKKQKIIVALSNGNVRLLANMAKFADLPWDVVFSAELFGSLKPNVQVYEGAVKHLSLEPHECAMVAAHAWDLRSAAKIGMKTIFVKRYAHEPKHWEEEVKVKSQGGEVDLVVDSFTELAVLLGQLVF</sequence>
<dbReference type="InterPro" id="IPR051540">
    <property type="entry name" value="S-2-haloacid_dehalogenase"/>
</dbReference>
<dbReference type="SFLD" id="SFLDG01129">
    <property type="entry name" value="C1.5:_HAD__Beta-PGM__Phosphata"/>
    <property type="match status" value="1"/>
</dbReference>
<dbReference type="EMBL" id="JARKIF010000055">
    <property type="protein sequence ID" value="KAJ7606618.1"/>
    <property type="molecule type" value="Genomic_DNA"/>
</dbReference>
<keyword evidence="2" id="KW-0378">Hydrolase</keyword>
<dbReference type="GO" id="GO:0016791">
    <property type="term" value="F:phosphatase activity"/>
    <property type="evidence" value="ECO:0007669"/>
    <property type="project" value="UniProtKB-ARBA"/>
</dbReference>
<dbReference type="InterPro" id="IPR006328">
    <property type="entry name" value="2-HAD"/>
</dbReference>
<evidence type="ECO:0000256" key="2">
    <source>
        <dbReference type="ARBA" id="ARBA00022801"/>
    </source>
</evidence>
<dbReference type="PRINTS" id="PR00413">
    <property type="entry name" value="HADHALOGNASE"/>
</dbReference>
<evidence type="ECO:0000313" key="4">
    <source>
        <dbReference type="Proteomes" id="UP001221142"/>
    </source>
</evidence>
<dbReference type="InterPro" id="IPR006439">
    <property type="entry name" value="HAD-SF_hydro_IA"/>
</dbReference>
<dbReference type="SFLD" id="SFLDS00003">
    <property type="entry name" value="Haloacid_Dehalogenase"/>
    <property type="match status" value="1"/>
</dbReference>
<keyword evidence="4" id="KW-1185">Reference proteome</keyword>
<dbReference type="PANTHER" id="PTHR43316:SF3">
    <property type="entry name" value="HALOACID DEHALOGENASE, TYPE II (AFU_ORTHOLOGUE AFUA_2G07750)-RELATED"/>
    <property type="match status" value="1"/>
</dbReference>
<dbReference type="AlphaFoldDB" id="A0AAD7F788"/>
<dbReference type="PANTHER" id="PTHR43316">
    <property type="entry name" value="HYDROLASE, HALOACID DELAHOGENASE-RELATED"/>
    <property type="match status" value="1"/>
</dbReference>
<dbReference type="SUPFAM" id="SSF56784">
    <property type="entry name" value="HAD-like"/>
    <property type="match status" value="1"/>
</dbReference>
<name>A0AAD7F788_9AGAR</name>
<dbReference type="NCBIfam" id="TIGR01428">
    <property type="entry name" value="HAD_type_II"/>
    <property type="match status" value="1"/>
</dbReference>
<evidence type="ECO:0000256" key="1">
    <source>
        <dbReference type="ARBA" id="ARBA00008106"/>
    </source>
</evidence>
<evidence type="ECO:0000313" key="3">
    <source>
        <dbReference type="EMBL" id="KAJ7606618.1"/>
    </source>
</evidence>
<dbReference type="Gene3D" id="1.10.150.240">
    <property type="entry name" value="Putative phosphatase, domain 2"/>
    <property type="match status" value="1"/>
</dbReference>
<proteinExistence type="inferred from homology"/>
<comment type="similarity">
    <text evidence="1">Belongs to the HAD-like hydrolase superfamily. S-2-haloalkanoic acid dehalogenase family.</text>
</comment>
<comment type="caution">
    <text evidence="3">The sequence shown here is derived from an EMBL/GenBank/DDBJ whole genome shotgun (WGS) entry which is preliminary data.</text>
</comment>
<dbReference type="Proteomes" id="UP001221142">
    <property type="component" value="Unassembled WGS sequence"/>
</dbReference>
<dbReference type="InterPro" id="IPR036412">
    <property type="entry name" value="HAD-like_sf"/>
</dbReference>
<dbReference type="Pfam" id="PF00702">
    <property type="entry name" value="Hydrolase"/>
    <property type="match status" value="1"/>
</dbReference>
<accession>A0AAD7F788</accession>
<dbReference type="NCBIfam" id="TIGR01493">
    <property type="entry name" value="HAD-SF-IA-v2"/>
    <property type="match status" value="1"/>
</dbReference>
<dbReference type="InterPro" id="IPR023214">
    <property type="entry name" value="HAD_sf"/>
</dbReference>
<dbReference type="GO" id="GO:0019120">
    <property type="term" value="F:hydrolase activity, acting on acid halide bonds, in C-halide compounds"/>
    <property type="evidence" value="ECO:0007669"/>
    <property type="project" value="InterPro"/>
</dbReference>
<protein>
    <submittedName>
        <fullName evidence="3">Haloacid dehalogenase</fullName>
    </submittedName>
</protein>
<dbReference type="NCBIfam" id="TIGR01509">
    <property type="entry name" value="HAD-SF-IA-v3"/>
    <property type="match status" value="1"/>
</dbReference>
<dbReference type="InterPro" id="IPR023198">
    <property type="entry name" value="PGP-like_dom2"/>
</dbReference>